<organism evidence="2 3">
    <name type="scientific">Caldovatus sediminis</name>
    <dbReference type="NCBI Taxonomy" id="2041189"/>
    <lineage>
        <taxon>Bacteria</taxon>
        <taxon>Pseudomonadati</taxon>
        <taxon>Pseudomonadota</taxon>
        <taxon>Alphaproteobacteria</taxon>
        <taxon>Acetobacterales</taxon>
        <taxon>Roseomonadaceae</taxon>
        <taxon>Caldovatus</taxon>
    </lineage>
</organism>
<sequence length="134" mass="13271">MPLTHVKGRERVPRQSRSVPGGPDSSAVLPGNRRDIMQRTFAFTLIAAGFLLAACETAAPPMAGTAAGTAPDTTIGAAARERAGGGCPPTTAGMPQVVTRGDGPLVLRTTPGAGTAGAQVAQAIPPGGTAESCP</sequence>
<feature type="region of interest" description="Disordered" evidence="1">
    <location>
        <begin position="81"/>
        <end position="104"/>
    </location>
</feature>
<feature type="region of interest" description="Disordered" evidence="1">
    <location>
        <begin position="1"/>
        <end position="31"/>
    </location>
</feature>
<name>A0A8J3EAS4_9PROT</name>
<gene>
    <name evidence="2" type="ORF">GCM10010964_04130</name>
</gene>
<reference evidence="2 3" key="1">
    <citation type="journal article" date="2014" name="Int. J. Syst. Evol. Microbiol.">
        <title>Complete genome sequence of Corynebacterium casei LMG S-19264T (=DSM 44701T), isolated from a smear-ripened cheese.</title>
        <authorList>
            <consortium name="US DOE Joint Genome Institute (JGI-PGF)"/>
            <person name="Walter F."/>
            <person name="Albersmeier A."/>
            <person name="Kalinowski J."/>
            <person name="Ruckert C."/>
        </authorList>
    </citation>
    <scope>NUCLEOTIDE SEQUENCE [LARGE SCALE GENOMIC DNA]</scope>
    <source>
        <strain evidence="2 3">CGMCC 1.16330</strain>
    </source>
</reference>
<evidence type="ECO:0000313" key="2">
    <source>
        <dbReference type="EMBL" id="GGG19044.1"/>
    </source>
</evidence>
<comment type="caution">
    <text evidence="2">The sequence shown here is derived from an EMBL/GenBank/DDBJ whole genome shotgun (WGS) entry which is preliminary data.</text>
</comment>
<accession>A0A8J3EAS4</accession>
<proteinExistence type="predicted"/>
<evidence type="ECO:0000256" key="1">
    <source>
        <dbReference type="SAM" id="MobiDB-lite"/>
    </source>
</evidence>
<dbReference type="EMBL" id="BMKS01000001">
    <property type="protein sequence ID" value="GGG19044.1"/>
    <property type="molecule type" value="Genomic_DNA"/>
</dbReference>
<dbReference type="AlphaFoldDB" id="A0A8J3EAS4"/>
<evidence type="ECO:0000313" key="3">
    <source>
        <dbReference type="Proteomes" id="UP000597507"/>
    </source>
</evidence>
<protein>
    <submittedName>
        <fullName evidence="2">Uncharacterized protein</fullName>
    </submittedName>
</protein>
<keyword evidence="3" id="KW-1185">Reference proteome</keyword>
<dbReference type="Proteomes" id="UP000597507">
    <property type="component" value="Unassembled WGS sequence"/>
</dbReference>